<name>M7BHL7_CHEMY</name>
<reference evidence="3" key="1">
    <citation type="journal article" date="2013" name="Nat. Genet.">
        <title>The draft genomes of soft-shell turtle and green sea turtle yield insights into the development and evolution of the turtle-specific body plan.</title>
        <authorList>
            <person name="Wang Z."/>
            <person name="Pascual-Anaya J."/>
            <person name="Zadissa A."/>
            <person name="Li W."/>
            <person name="Niimura Y."/>
            <person name="Huang Z."/>
            <person name="Li C."/>
            <person name="White S."/>
            <person name="Xiong Z."/>
            <person name="Fang D."/>
            <person name="Wang B."/>
            <person name="Ming Y."/>
            <person name="Chen Y."/>
            <person name="Zheng Y."/>
            <person name="Kuraku S."/>
            <person name="Pignatelli M."/>
            <person name="Herrero J."/>
            <person name="Beal K."/>
            <person name="Nozawa M."/>
            <person name="Li Q."/>
            <person name="Wang J."/>
            <person name="Zhang H."/>
            <person name="Yu L."/>
            <person name="Shigenobu S."/>
            <person name="Wang J."/>
            <person name="Liu J."/>
            <person name="Flicek P."/>
            <person name="Searle S."/>
            <person name="Wang J."/>
            <person name="Kuratani S."/>
            <person name="Yin Y."/>
            <person name="Aken B."/>
            <person name="Zhang G."/>
            <person name="Irie N."/>
        </authorList>
    </citation>
    <scope>NUCLEOTIDE SEQUENCE [LARGE SCALE GENOMIC DNA]</scope>
</reference>
<dbReference type="GO" id="GO:0033617">
    <property type="term" value="P:mitochondrial respiratory chain complex IV assembly"/>
    <property type="evidence" value="ECO:0007669"/>
    <property type="project" value="InterPro"/>
</dbReference>
<dbReference type="PANTHER" id="PTHR34923:SF1">
    <property type="entry name" value="SMALL INTEGRAL MEMBRANE PROTEIN 20"/>
    <property type="match status" value="1"/>
</dbReference>
<dbReference type="eggNOG" id="ENOG502S83Z">
    <property type="taxonomic scope" value="Eukaryota"/>
</dbReference>
<organism evidence="2 3">
    <name type="scientific">Chelonia mydas</name>
    <name type="common">Green sea-turtle</name>
    <name type="synonym">Chelonia agassizi</name>
    <dbReference type="NCBI Taxonomy" id="8469"/>
    <lineage>
        <taxon>Eukaryota</taxon>
        <taxon>Metazoa</taxon>
        <taxon>Chordata</taxon>
        <taxon>Craniata</taxon>
        <taxon>Vertebrata</taxon>
        <taxon>Euteleostomi</taxon>
        <taxon>Archelosauria</taxon>
        <taxon>Testudinata</taxon>
        <taxon>Testudines</taxon>
        <taxon>Cryptodira</taxon>
        <taxon>Durocryptodira</taxon>
        <taxon>Americhelydia</taxon>
        <taxon>Chelonioidea</taxon>
        <taxon>Cheloniidae</taxon>
        <taxon>Chelonia</taxon>
    </lineage>
</organism>
<evidence type="ECO:0000313" key="2">
    <source>
        <dbReference type="EMBL" id="EMP37376.1"/>
    </source>
</evidence>
<dbReference type="Pfam" id="PF15061">
    <property type="entry name" value="MITRAC7_Phoenixin"/>
    <property type="match status" value="1"/>
</dbReference>
<proteinExistence type="predicted"/>
<keyword evidence="1" id="KW-0812">Transmembrane</keyword>
<keyword evidence="1" id="KW-1133">Transmembrane helix</keyword>
<evidence type="ECO:0008006" key="4">
    <source>
        <dbReference type="Google" id="ProtNLM"/>
    </source>
</evidence>
<feature type="transmembrane region" description="Helical" evidence="1">
    <location>
        <begin position="7"/>
        <end position="27"/>
    </location>
</feature>
<dbReference type="AlphaFoldDB" id="M7BHL7"/>
<keyword evidence="1" id="KW-0472">Membrane</keyword>
<accession>M7BHL7</accession>
<evidence type="ECO:0000313" key="3">
    <source>
        <dbReference type="Proteomes" id="UP000031443"/>
    </source>
</evidence>
<sequence length="117" mass="13199">MARISRTLLIFGGFVAVVGAAFYPIYFRPLLQVEQYRKEQATNRSGIVQEDVQPPAEVDVLRPTYRGVFAAVSRLLPLPCRLCLRLLWRWSTGVDGRALGGRFIVPRLDAINRSPLD</sequence>
<dbReference type="Proteomes" id="UP000031443">
    <property type="component" value="Unassembled WGS sequence"/>
</dbReference>
<evidence type="ECO:0000256" key="1">
    <source>
        <dbReference type="SAM" id="Phobius"/>
    </source>
</evidence>
<dbReference type="InterPro" id="IPR027917">
    <property type="entry name" value="MITRAC7/Phoenixin"/>
</dbReference>
<keyword evidence="3" id="KW-1185">Reference proteome</keyword>
<gene>
    <name evidence="2" type="ORF">UY3_05424</name>
</gene>
<dbReference type="EMBL" id="KB522250">
    <property type="protein sequence ID" value="EMP37376.1"/>
    <property type="molecule type" value="Genomic_DNA"/>
</dbReference>
<dbReference type="STRING" id="8469.M7BHL7"/>
<protein>
    <recommendedName>
        <fullName evidence="4">Small integral membrane protein 20</fullName>
    </recommendedName>
</protein>
<dbReference type="PANTHER" id="PTHR34923">
    <property type="entry name" value="SMALL INTEGRAL MEMBRANE PROTEIN 20"/>
    <property type="match status" value="1"/>
</dbReference>
<dbReference type="GO" id="GO:0005743">
    <property type="term" value="C:mitochondrial inner membrane"/>
    <property type="evidence" value="ECO:0007669"/>
    <property type="project" value="TreeGrafter"/>
</dbReference>